<protein>
    <submittedName>
        <fullName evidence="1">Uncharacterized protein</fullName>
    </submittedName>
</protein>
<reference evidence="1 2" key="1">
    <citation type="submission" date="2023-03" db="EMBL/GenBank/DDBJ databases">
        <title>Complete genome sequence of Tepidibacter sp. SWIR-1, isolated from a deep-sea hydrothermal vent.</title>
        <authorList>
            <person name="Li X."/>
        </authorList>
    </citation>
    <scope>NUCLEOTIDE SEQUENCE [LARGE SCALE GENOMIC DNA]</scope>
    <source>
        <strain evidence="1 2">SWIR-1</strain>
    </source>
</reference>
<dbReference type="Proteomes" id="UP001222800">
    <property type="component" value="Chromosome"/>
</dbReference>
<keyword evidence="2" id="KW-1185">Reference proteome</keyword>
<proteinExistence type="predicted"/>
<name>A0ABY8EH15_9FIRM</name>
<evidence type="ECO:0000313" key="1">
    <source>
        <dbReference type="EMBL" id="WFD12221.1"/>
    </source>
</evidence>
<accession>A0ABY8EH15</accession>
<sequence>MNRAERRRLQKQGKQVKPESVINIKSSDVQQIKKDAVSEAVDKAFLLMLGLPVLVLRDKWGFGKIRSERFIDQVLELYDSFNKDYLTLDDIHKVLWEEAGVKIQSKD</sequence>
<organism evidence="1 2">
    <name type="scientific">Tepidibacter hydrothermalis</name>
    <dbReference type="NCBI Taxonomy" id="3036126"/>
    <lineage>
        <taxon>Bacteria</taxon>
        <taxon>Bacillati</taxon>
        <taxon>Bacillota</taxon>
        <taxon>Clostridia</taxon>
        <taxon>Peptostreptococcales</taxon>
        <taxon>Peptostreptococcaceae</taxon>
        <taxon>Tepidibacter</taxon>
    </lineage>
</organism>
<dbReference type="RefSeq" id="WP_277734534.1">
    <property type="nucleotide sequence ID" value="NZ_CP120733.1"/>
</dbReference>
<gene>
    <name evidence="1" type="ORF">P4S50_09090</name>
</gene>
<evidence type="ECO:0000313" key="2">
    <source>
        <dbReference type="Proteomes" id="UP001222800"/>
    </source>
</evidence>
<dbReference type="EMBL" id="CP120733">
    <property type="protein sequence ID" value="WFD12221.1"/>
    <property type="molecule type" value="Genomic_DNA"/>
</dbReference>